<accession>A0A4R3UT13</accession>
<evidence type="ECO:0000313" key="5">
    <source>
        <dbReference type="Proteomes" id="UP000295110"/>
    </source>
</evidence>
<proteinExistence type="predicted"/>
<evidence type="ECO:0000313" key="4">
    <source>
        <dbReference type="EMBL" id="TCU93793.1"/>
    </source>
</evidence>
<dbReference type="OrthoDB" id="264813at2"/>
<evidence type="ECO:0000256" key="3">
    <source>
        <dbReference type="SAM" id="SignalP"/>
    </source>
</evidence>
<protein>
    <recommendedName>
        <fullName evidence="6">Bulb-type lectin domain-containing protein</fullName>
    </recommendedName>
</protein>
<evidence type="ECO:0000256" key="1">
    <source>
        <dbReference type="ARBA" id="ARBA00022729"/>
    </source>
</evidence>
<dbReference type="Proteomes" id="UP000295110">
    <property type="component" value="Unassembled WGS sequence"/>
</dbReference>
<sequence>MTNSPALMRTLRRALPDFPAAILAAATALAALPATPANAGGQFNMPGNLLITDQFNNRVIEIDPAGTIVWSFGSGLGNTSAGAIVGVNDAERVGVYTLMAGTGTPAGATKNCKKSGCPDNRVILVDPGDHIVWQYGQFGVTGFGPNQLNTPVQNTFLPNGNVLITDQGNSRIIEVRPADNAIVWQYGQSGVAGSGPNQLNNPNSAELLANGHILIADENNNRAIEVTHAMPSVIVASFSAQGSVSGMAFASRLPNGNTLLTDANNSRVVEVDGSDRPVWQYLTNLRPGSNPTPQPTRAVRLANGNTLISDQFNNQVIEVNAALEIVASYGTINSSGFNPKTATQMNAPYSAYKIGDYTGITPPF</sequence>
<keyword evidence="5" id="KW-1185">Reference proteome</keyword>
<reference evidence="4 5" key="1">
    <citation type="submission" date="2019-03" db="EMBL/GenBank/DDBJ databases">
        <title>Genomic Encyclopedia of Type Strains, Phase IV (KMG-IV): sequencing the most valuable type-strain genomes for metagenomic binning, comparative biology and taxonomic classification.</title>
        <authorList>
            <person name="Goeker M."/>
        </authorList>
    </citation>
    <scope>NUCLEOTIDE SEQUENCE [LARGE SCALE GENOMIC DNA]</scope>
    <source>
        <strain evidence="4 5">DSM 654</strain>
    </source>
</reference>
<feature type="chain" id="PRO_5020800115" description="Bulb-type lectin domain-containing protein" evidence="3">
    <location>
        <begin position="40"/>
        <end position="364"/>
    </location>
</feature>
<dbReference type="PANTHER" id="PTHR10680">
    <property type="entry name" value="PEPTIDYL-GLYCINE ALPHA-AMIDATING MONOOXYGENASE"/>
    <property type="match status" value="1"/>
</dbReference>
<dbReference type="SUPFAM" id="SSF101898">
    <property type="entry name" value="NHL repeat"/>
    <property type="match status" value="1"/>
</dbReference>
<dbReference type="InterPro" id="IPR011042">
    <property type="entry name" value="6-blade_b-propeller_TolB-like"/>
</dbReference>
<dbReference type="AlphaFoldDB" id="A0A4R3UT13"/>
<dbReference type="PANTHER" id="PTHR10680:SF14">
    <property type="entry name" value="PEPTIDYL-GLYCINE ALPHA-AMIDATING MONOOXYGENASE"/>
    <property type="match status" value="1"/>
</dbReference>
<evidence type="ECO:0008006" key="6">
    <source>
        <dbReference type="Google" id="ProtNLM"/>
    </source>
</evidence>
<dbReference type="EMBL" id="SMBU01000018">
    <property type="protein sequence ID" value="TCU93793.1"/>
    <property type="molecule type" value="Genomic_DNA"/>
</dbReference>
<feature type="signal peptide" evidence="3">
    <location>
        <begin position="1"/>
        <end position="39"/>
    </location>
</feature>
<dbReference type="Gene3D" id="2.120.10.30">
    <property type="entry name" value="TolB, C-terminal domain"/>
    <property type="match status" value="2"/>
</dbReference>
<keyword evidence="2" id="KW-0325">Glycoprotein</keyword>
<keyword evidence="1 3" id="KW-0732">Signal</keyword>
<comment type="caution">
    <text evidence="4">The sequence shown here is derived from an EMBL/GenBank/DDBJ whole genome shotgun (WGS) entry which is preliminary data.</text>
</comment>
<gene>
    <name evidence="4" type="ORF">EV671_101852</name>
</gene>
<name>A0A4R3UT13_ROSSA</name>
<dbReference type="RefSeq" id="WP_132573281.1">
    <property type="nucleotide sequence ID" value="NZ_CBCSGL010000040.1"/>
</dbReference>
<evidence type="ECO:0000256" key="2">
    <source>
        <dbReference type="ARBA" id="ARBA00023180"/>
    </source>
</evidence>
<organism evidence="4 5">
    <name type="scientific">Roseateles saccharophilus</name>
    <name type="common">Pseudomonas saccharophila</name>
    <dbReference type="NCBI Taxonomy" id="304"/>
    <lineage>
        <taxon>Bacteria</taxon>
        <taxon>Pseudomonadati</taxon>
        <taxon>Pseudomonadota</taxon>
        <taxon>Betaproteobacteria</taxon>
        <taxon>Burkholderiales</taxon>
        <taxon>Sphaerotilaceae</taxon>
        <taxon>Roseateles</taxon>
    </lineage>
</organism>